<dbReference type="InterPro" id="IPR001829">
    <property type="entry name" value="Pili_assmbl_chaperone_bac"/>
</dbReference>
<evidence type="ECO:0000256" key="2">
    <source>
        <dbReference type="SAM" id="MobiDB-lite"/>
    </source>
</evidence>
<dbReference type="PANTHER" id="PTHR30451">
    <property type="entry name" value="OUTER MEMBRANE USHER PROTEIN"/>
    <property type="match status" value="1"/>
</dbReference>
<dbReference type="NCBIfam" id="NF008762">
    <property type="entry name" value="PRK11798.1-1"/>
    <property type="match status" value="1"/>
</dbReference>
<reference evidence="5 6" key="1">
    <citation type="journal article" date="2005" name="PLoS Biol.">
        <title>The genomes of Oryza sativa: a history of duplications.</title>
        <authorList>
            <person name="Yu J."/>
            <person name="Wang J."/>
            <person name="Lin W."/>
            <person name="Li S."/>
            <person name="Li H."/>
            <person name="Zhou J."/>
            <person name="Ni P."/>
            <person name="Dong W."/>
            <person name="Hu S."/>
            <person name="Zeng C."/>
            <person name="Zhang J."/>
            <person name="Zhang Y."/>
            <person name="Li R."/>
            <person name="Xu Z."/>
            <person name="Li S."/>
            <person name="Li X."/>
            <person name="Zheng H."/>
            <person name="Cong L."/>
            <person name="Lin L."/>
            <person name="Yin J."/>
            <person name="Geng J."/>
            <person name="Li G."/>
            <person name="Shi J."/>
            <person name="Liu J."/>
            <person name="Lv H."/>
            <person name="Li J."/>
            <person name="Wang J."/>
            <person name="Deng Y."/>
            <person name="Ran L."/>
            <person name="Shi X."/>
            <person name="Wang X."/>
            <person name="Wu Q."/>
            <person name="Li C."/>
            <person name="Ren X."/>
            <person name="Wang J."/>
            <person name="Wang X."/>
            <person name="Li D."/>
            <person name="Liu D."/>
            <person name="Zhang X."/>
            <person name="Ji Z."/>
            <person name="Zhao W."/>
            <person name="Sun Y."/>
            <person name="Zhang Z."/>
            <person name="Bao J."/>
            <person name="Han Y."/>
            <person name="Dong L."/>
            <person name="Ji J."/>
            <person name="Chen P."/>
            <person name="Wu S."/>
            <person name="Liu J."/>
            <person name="Xiao Y."/>
            <person name="Bu D."/>
            <person name="Tan J."/>
            <person name="Yang L."/>
            <person name="Ye C."/>
            <person name="Zhang J."/>
            <person name="Xu J."/>
            <person name="Zhou Y."/>
            <person name="Yu Y."/>
            <person name="Zhang B."/>
            <person name="Zhuang S."/>
            <person name="Wei H."/>
            <person name="Liu B."/>
            <person name="Lei M."/>
            <person name="Yu H."/>
            <person name="Li Y."/>
            <person name="Xu H."/>
            <person name="Wei S."/>
            <person name="He X."/>
            <person name="Fang L."/>
            <person name="Zhang Z."/>
            <person name="Zhang Y."/>
            <person name="Huang X."/>
            <person name="Su Z."/>
            <person name="Tong W."/>
            <person name="Li J."/>
            <person name="Tong Z."/>
            <person name="Li S."/>
            <person name="Ye J."/>
            <person name="Wang L."/>
            <person name="Fang L."/>
            <person name="Lei T."/>
            <person name="Chen C."/>
            <person name="Chen H."/>
            <person name="Xu Z."/>
            <person name="Li H."/>
            <person name="Huang H."/>
            <person name="Zhang F."/>
            <person name="Xu H."/>
            <person name="Li N."/>
            <person name="Zhao C."/>
            <person name="Li S."/>
            <person name="Dong L."/>
            <person name="Huang Y."/>
            <person name="Li L."/>
            <person name="Xi Y."/>
            <person name="Qi Q."/>
            <person name="Li W."/>
            <person name="Zhang B."/>
            <person name="Hu W."/>
            <person name="Zhang Y."/>
            <person name="Tian X."/>
            <person name="Jiao Y."/>
            <person name="Liang X."/>
            <person name="Jin J."/>
            <person name="Gao L."/>
            <person name="Zheng W."/>
            <person name="Hao B."/>
            <person name="Liu S."/>
            <person name="Wang W."/>
            <person name="Yuan L."/>
            <person name="Cao M."/>
            <person name="McDermott J."/>
            <person name="Samudrala R."/>
            <person name="Wang J."/>
            <person name="Wong G.K."/>
            <person name="Yang H."/>
        </authorList>
    </citation>
    <scope>NUCLEOTIDE SEQUENCE [LARGE SCALE GENOMIC DNA]</scope>
    <source>
        <strain evidence="6">cv. 93-11</strain>
    </source>
</reference>
<dbReference type="Gene3D" id="2.60.40.2610">
    <property type="entry name" value="Outer membrane usher protein FimD, plug domain"/>
    <property type="match status" value="1"/>
</dbReference>
<dbReference type="GO" id="GO:0016020">
    <property type="term" value="C:membrane"/>
    <property type="evidence" value="ECO:0007669"/>
    <property type="project" value="InterPro"/>
</dbReference>
<keyword evidence="1" id="KW-0732">Signal</keyword>
<dbReference type="Gene3D" id="2.60.40.3110">
    <property type="match status" value="1"/>
</dbReference>
<sequence length="1222" mass="133279">MSQLTPRRPYLLRAFYEWLLDNQLTPHLVVDVTLPGVLVPMEYARDGQIVLNIAPRAVGNLELANDEVRFNARFGGVPRQVSVPLAAVLAIYARENGAGTMFEPEAAYDEDAIHVNDDEEAGAEGETVMSVIDGDKPDHHDDDDDPDDTPPPREGMVPETSLLIIDEATHSGTINVKNTDSHPSLLYTNVVDLPDDTGLKLIATQPVVRLEPGQTQQLRFILQNKQPLDVEHYKRVTFDGIPPKNDDKKIKIGINIRQDIPVLIRPASLGVVTDAWKFLKWSSNGASVTVKNPSKYVVRLGQNVMLLPSGVSATLSKTYILPGETLTADMKKKVSGDSSVKFFPASRYGVEVNGKERGMAAVRFNKDGVLCFDNDLMEFAGLMPVPIKSNEACHDIRDNYPKAIINALPNQEAVELYLPAEAVNSLSGDIKNFQHGGTAALLNYSLFSTHNDYGDNDTSRYSQASLEAGFNTMDWALRSRYILTDDNGSRNAESIYTYAEHVFAAQKMTMQVGEINAMSNVLSGVPITGVQFMPTSGLAKTSSGVSVSGIAQSSQARVEVRQNGQLVFSTLVPAGPFTLDDVPVVRNNVDLDVSVVESDGATNRFIVPASQVRARNLSRPQGLTLSVGQVRSIESEYSDPLVMNISDGWRISPWMNLLASGAAAENYQPPGARTEFLINDDWTLSTGAPVSSASFGHSSSGVKTDLQSDYILNEYVGLSGSATHYSGEYREMADAMDDDYQGYDNTYSGNVRFSSPLAGVFSAGFNYNQTNGGRDDSRYLLLSWGKTFSYASVSMNWQSAVGNVDDDQDNEMFYVNVSIPLGGSQSISSYMRKQGDSTTYGVSNSGSLGDNTHYYISADRDQDTKDNSFNGNINTNLHYTQLSVGGGTSGDNQRNYSATLSGGVAMHKEGVTFSPYSIQDTFAIARLSEKKSGVEISTPQGTVWTDPWGQAVVPSLNEWHNSRIEIDANKLPQSMTLANGTKYIAAGHASVSEIDFKVLNSRRVMLSVKQANGQPLNKGISIVDEKGNYIVTTVDDGHVFINDADQLSALYALDGVTHAEDCQISLSQPVVDYHEMRRDTIETTQQDWHKMADRGITVNVFCPQTQQMAVLLRGTAGDKGRFLFGQSGGVAVKIDNMTVDGKSYSVGKTVDQLNFTPENGTPTPLYLRNNEAVIALENNQVPSGQQMSFNVTLSPVLNDSAFSHLTDQTTLESDLSWSLLTK</sequence>
<evidence type="ECO:0000313" key="6">
    <source>
        <dbReference type="Proteomes" id="UP000007015"/>
    </source>
</evidence>
<dbReference type="InterPro" id="IPR025949">
    <property type="entry name" value="PapC-like_C"/>
</dbReference>
<dbReference type="InterPro" id="IPR000015">
    <property type="entry name" value="Fimb_usher"/>
</dbReference>
<dbReference type="SUPFAM" id="SSF49584">
    <property type="entry name" value="Periplasmic chaperone C-domain"/>
    <property type="match status" value="1"/>
</dbReference>
<dbReference type="NCBIfam" id="NF011832">
    <property type="entry name" value="PRK15304.1"/>
    <property type="match status" value="1"/>
</dbReference>
<dbReference type="Gramene" id="BGIOSGA029306-TA">
    <property type="protein sequence ID" value="BGIOSGA029306-PA"/>
    <property type="gene ID" value="BGIOSGA029306"/>
</dbReference>
<dbReference type="PRINTS" id="PR00969">
    <property type="entry name" value="CHAPERONPILI"/>
</dbReference>
<dbReference type="Pfam" id="PF00345">
    <property type="entry name" value="PapD_N"/>
    <property type="match status" value="1"/>
</dbReference>
<dbReference type="InterPro" id="IPR036316">
    <property type="entry name" value="Pili_assmbl_chap_C_dom_sf"/>
</dbReference>
<dbReference type="Pfam" id="PF04386">
    <property type="entry name" value="SspB"/>
    <property type="match status" value="1"/>
</dbReference>
<feature type="domain" description="PapC-like C-terminal" evidence="4">
    <location>
        <begin position="1005"/>
        <end position="1069"/>
    </location>
</feature>
<dbReference type="InterPro" id="IPR008962">
    <property type="entry name" value="PapD-like_sf"/>
</dbReference>
<dbReference type="InterPro" id="IPR059221">
    <property type="entry name" value="Hypothethical_fimbrial"/>
</dbReference>
<dbReference type="SUPFAM" id="SSF49354">
    <property type="entry name" value="PapD-like"/>
    <property type="match status" value="1"/>
</dbReference>
<dbReference type="GO" id="GO:0015473">
    <property type="term" value="F:fimbrial usher porin activity"/>
    <property type="evidence" value="ECO:0007669"/>
    <property type="project" value="InterPro"/>
</dbReference>
<dbReference type="NCBIfam" id="NF008763">
    <property type="entry name" value="PRK11798.1-2"/>
    <property type="match status" value="1"/>
</dbReference>
<dbReference type="NCBIfam" id="NF011829">
    <property type="entry name" value="PRK15301.1"/>
    <property type="match status" value="1"/>
</dbReference>
<dbReference type="STRING" id="39946.B8BEB7"/>
<dbReference type="FunFam" id="2.30.30.220:FF:000001">
    <property type="entry name" value="ClpXP protease specificity-enhancing factor"/>
    <property type="match status" value="1"/>
</dbReference>
<dbReference type="InterPro" id="IPR013783">
    <property type="entry name" value="Ig-like_fold"/>
</dbReference>
<accession>B8BEB7</accession>
<dbReference type="Proteomes" id="UP000007015">
    <property type="component" value="Chromosome 9"/>
</dbReference>
<dbReference type="SUPFAM" id="SSF101738">
    <property type="entry name" value="SspB-like"/>
    <property type="match status" value="1"/>
</dbReference>
<dbReference type="InterPro" id="IPR016147">
    <property type="entry name" value="Pili_assmbl_chaperone_N"/>
</dbReference>
<gene>
    <name evidence="5" type="ORF">OsI_32316</name>
</gene>
<proteinExistence type="predicted"/>
<evidence type="ECO:0000313" key="5">
    <source>
        <dbReference type="EMBL" id="EEC85020.1"/>
    </source>
</evidence>
<feature type="domain" description="Pili assembly chaperone N-terminal" evidence="3">
    <location>
        <begin position="155"/>
        <end position="269"/>
    </location>
</feature>
<dbReference type="Gene3D" id="2.60.40.10">
    <property type="entry name" value="Immunoglobulins"/>
    <property type="match status" value="2"/>
</dbReference>
<dbReference type="InterPro" id="IPR007481">
    <property type="entry name" value="SspB"/>
</dbReference>
<dbReference type="NCBIfam" id="NF007392">
    <property type="entry name" value="PRK09918.1"/>
    <property type="match status" value="1"/>
</dbReference>
<organism evidence="5 6">
    <name type="scientific">Oryza sativa subsp. indica</name>
    <name type="common">Rice</name>
    <dbReference type="NCBI Taxonomy" id="39946"/>
    <lineage>
        <taxon>Eukaryota</taxon>
        <taxon>Viridiplantae</taxon>
        <taxon>Streptophyta</taxon>
        <taxon>Embryophyta</taxon>
        <taxon>Tracheophyta</taxon>
        <taxon>Spermatophyta</taxon>
        <taxon>Magnoliopsida</taxon>
        <taxon>Liliopsida</taxon>
        <taxon>Poales</taxon>
        <taxon>Poaceae</taxon>
        <taxon>BOP clade</taxon>
        <taxon>Oryzoideae</taxon>
        <taxon>Oryzeae</taxon>
        <taxon>Oryzinae</taxon>
        <taxon>Oryza</taxon>
        <taxon>Oryza sativa</taxon>
    </lineage>
</organism>
<dbReference type="EMBL" id="CM000134">
    <property type="protein sequence ID" value="EEC85020.1"/>
    <property type="molecule type" value="Genomic_DNA"/>
</dbReference>
<evidence type="ECO:0000256" key="1">
    <source>
        <dbReference type="ARBA" id="ARBA00022729"/>
    </source>
</evidence>
<feature type="region of interest" description="Disordered" evidence="2">
    <location>
        <begin position="131"/>
        <end position="157"/>
    </location>
</feature>
<dbReference type="Pfam" id="PF13953">
    <property type="entry name" value="PapC_C"/>
    <property type="match status" value="1"/>
</dbReference>
<evidence type="ECO:0000259" key="4">
    <source>
        <dbReference type="Pfam" id="PF13953"/>
    </source>
</evidence>
<dbReference type="Gene3D" id="2.30.30.220">
    <property type="entry name" value="SspB-like"/>
    <property type="match status" value="1"/>
</dbReference>
<dbReference type="GO" id="GO:0071555">
    <property type="term" value="P:cell wall organization"/>
    <property type="evidence" value="ECO:0007669"/>
    <property type="project" value="InterPro"/>
</dbReference>
<dbReference type="HOGENOM" id="CLU_268571_0_0_1"/>
<name>B8BEB7_ORYSI</name>
<protein>
    <submittedName>
        <fullName evidence="5">Uncharacterized protein</fullName>
    </submittedName>
</protein>
<dbReference type="InterPro" id="IPR036760">
    <property type="entry name" value="SspB-like_sf"/>
</dbReference>
<dbReference type="InterPro" id="IPR018030">
    <property type="entry name" value="Fimbrial_membr_usher_CS"/>
</dbReference>
<evidence type="ECO:0000259" key="3">
    <source>
        <dbReference type="Pfam" id="PF00345"/>
    </source>
</evidence>
<dbReference type="InterPro" id="IPR042186">
    <property type="entry name" value="FimD_plug_dom"/>
</dbReference>
<dbReference type="NCBIfam" id="NF008769">
    <property type="entry name" value="PRK11798.2-5"/>
    <property type="match status" value="1"/>
</dbReference>
<keyword evidence="6" id="KW-1185">Reference proteome</keyword>
<dbReference type="PANTHER" id="PTHR30451:SF8">
    <property type="entry name" value="FIMBRIAL USHER PROTEIN"/>
    <property type="match status" value="1"/>
</dbReference>
<dbReference type="PROSITE" id="PS01151">
    <property type="entry name" value="FIMBRIAL_USHER"/>
    <property type="match status" value="1"/>
</dbReference>
<dbReference type="Pfam" id="PF00577">
    <property type="entry name" value="Usher"/>
    <property type="match status" value="1"/>
</dbReference>
<dbReference type="AlphaFoldDB" id="B8BEB7"/>